<protein>
    <recommendedName>
        <fullName evidence="3">LRRCT domain-containing protein</fullName>
    </recommendedName>
</protein>
<keyword evidence="2" id="KW-1185">Reference proteome</keyword>
<dbReference type="EMBL" id="WIXP02000009">
    <property type="protein sequence ID" value="KAF6204660.1"/>
    <property type="molecule type" value="Genomic_DNA"/>
</dbReference>
<proteinExistence type="predicted"/>
<sequence>MQLDGGRALPTSTKGSQGIALTFTMSKVQSPLCNPLVCDCRLDWLHSLYNSSNSESVRTTIEEMTCIQSLNDLDSEPLRARMPDNSIGDSPTQDSMEPFSEKNFMAIPRESLPCPQDLRATGVPAVQLATKTESSGLKTPQSLVLIVLSVCLLFP</sequence>
<dbReference type="OrthoDB" id="27267at2759"/>
<comment type="caution">
    <text evidence="1">The sequence shown here is derived from an EMBL/GenBank/DDBJ whole genome shotgun (WGS) entry which is preliminary data.</text>
</comment>
<dbReference type="Proteomes" id="UP000466442">
    <property type="component" value="Linkage Group LG9"/>
</dbReference>
<evidence type="ECO:0000313" key="2">
    <source>
        <dbReference type="Proteomes" id="UP000466442"/>
    </source>
</evidence>
<accession>A0A8S9X6D6</accession>
<evidence type="ECO:0008006" key="3">
    <source>
        <dbReference type="Google" id="ProtNLM"/>
    </source>
</evidence>
<reference evidence="1" key="1">
    <citation type="journal article" date="2021" name="Mol. Ecol. Resour.">
        <title>Apolygus lucorum genome provides insights into omnivorousness and mesophyll feeding.</title>
        <authorList>
            <person name="Liu Y."/>
            <person name="Liu H."/>
            <person name="Wang H."/>
            <person name="Huang T."/>
            <person name="Liu B."/>
            <person name="Yang B."/>
            <person name="Yin L."/>
            <person name="Li B."/>
            <person name="Zhang Y."/>
            <person name="Zhang S."/>
            <person name="Jiang F."/>
            <person name="Zhang X."/>
            <person name="Ren Y."/>
            <person name="Wang B."/>
            <person name="Wang S."/>
            <person name="Lu Y."/>
            <person name="Wu K."/>
            <person name="Fan W."/>
            <person name="Wang G."/>
        </authorList>
    </citation>
    <scope>NUCLEOTIDE SEQUENCE</scope>
    <source>
        <strain evidence="1">12Hb</strain>
    </source>
</reference>
<organism evidence="1 2">
    <name type="scientific">Apolygus lucorum</name>
    <name type="common">Small green plant bug</name>
    <name type="synonym">Lygocoris lucorum</name>
    <dbReference type="NCBI Taxonomy" id="248454"/>
    <lineage>
        <taxon>Eukaryota</taxon>
        <taxon>Metazoa</taxon>
        <taxon>Ecdysozoa</taxon>
        <taxon>Arthropoda</taxon>
        <taxon>Hexapoda</taxon>
        <taxon>Insecta</taxon>
        <taxon>Pterygota</taxon>
        <taxon>Neoptera</taxon>
        <taxon>Paraneoptera</taxon>
        <taxon>Hemiptera</taxon>
        <taxon>Heteroptera</taxon>
        <taxon>Panheteroptera</taxon>
        <taxon>Cimicomorpha</taxon>
        <taxon>Miridae</taxon>
        <taxon>Mirini</taxon>
        <taxon>Apolygus</taxon>
    </lineage>
</organism>
<evidence type="ECO:0000313" key="1">
    <source>
        <dbReference type="EMBL" id="KAF6204660.1"/>
    </source>
</evidence>
<dbReference type="AlphaFoldDB" id="A0A8S9X6D6"/>
<name>A0A8S9X6D6_APOLU</name>
<gene>
    <name evidence="1" type="ORF">GE061_018820</name>
</gene>